<keyword evidence="3" id="KW-0255">Endonuclease</keyword>
<keyword evidence="1" id="KW-0812">Transmembrane</keyword>
<comment type="caution">
    <text evidence="3">The sequence shown here is derived from an EMBL/GenBank/DDBJ whole genome shotgun (WGS) entry which is preliminary data.</text>
</comment>
<protein>
    <submittedName>
        <fullName evidence="3">Endonuclease/exonuclease/phosphatase family protein</fullName>
    </submittedName>
</protein>
<dbReference type="InterPro" id="IPR005135">
    <property type="entry name" value="Endo/exonuclease/phosphatase"/>
</dbReference>
<dbReference type="EMBL" id="BAAAIZ010000019">
    <property type="protein sequence ID" value="GAA1419566.1"/>
    <property type="molecule type" value="Genomic_DNA"/>
</dbReference>
<dbReference type="Proteomes" id="UP001500973">
    <property type="component" value="Unassembled WGS sequence"/>
</dbReference>
<keyword evidence="3" id="KW-0540">Nuclease</keyword>
<accession>A0ABN1YRP5</accession>
<evidence type="ECO:0000259" key="2">
    <source>
        <dbReference type="Pfam" id="PF03372"/>
    </source>
</evidence>
<evidence type="ECO:0000313" key="4">
    <source>
        <dbReference type="Proteomes" id="UP001500973"/>
    </source>
</evidence>
<dbReference type="RefSeq" id="WP_344011236.1">
    <property type="nucleotide sequence ID" value="NZ_BAAAIZ010000019.1"/>
</dbReference>
<dbReference type="Pfam" id="PF03372">
    <property type="entry name" value="Exo_endo_phos"/>
    <property type="match status" value="1"/>
</dbReference>
<feature type="transmembrane region" description="Helical" evidence="1">
    <location>
        <begin position="59"/>
        <end position="76"/>
    </location>
</feature>
<proteinExistence type="predicted"/>
<dbReference type="SUPFAM" id="SSF56219">
    <property type="entry name" value="DNase I-like"/>
    <property type="match status" value="1"/>
</dbReference>
<keyword evidence="1" id="KW-0472">Membrane</keyword>
<reference evidence="3 4" key="1">
    <citation type="journal article" date="2019" name="Int. J. Syst. Evol. Microbiol.">
        <title>The Global Catalogue of Microorganisms (GCM) 10K type strain sequencing project: providing services to taxonomists for standard genome sequencing and annotation.</title>
        <authorList>
            <consortium name="The Broad Institute Genomics Platform"/>
            <consortium name="The Broad Institute Genome Sequencing Center for Infectious Disease"/>
            <person name="Wu L."/>
            <person name="Ma J."/>
        </authorList>
    </citation>
    <scope>NUCLEOTIDE SEQUENCE [LARGE SCALE GENOMIC DNA]</scope>
    <source>
        <strain evidence="3 4">JCM 11756</strain>
    </source>
</reference>
<name>A0ABN1YRP5_9ACTN</name>
<feature type="domain" description="Endonuclease/exonuclease/phosphatase" evidence="2">
    <location>
        <begin position="96"/>
        <end position="299"/>
    </location>
</feature>
<feature type="transmembrane region" description="Helical" evidence="1">
    <location>
        <begin position="34"/>
        <end position="52"/>
    </location>
</feature>
<evidence type="ECO:0000313" key="3">
    <source>
        <dbReference type="EMBL" id="GAA1419566.1"/>
    </source>
</evidence>
<evidence type="ECO:0000256" key="1">
    <source>
        <dbReference type="SAM" id="Phobius"/>
    </source>
</evidence>
<keyword evidence="3" id="KW-0378">Hydrolase</keyword>
<dbReference type="InterPro" id="IPR036691">
    <property type="entry name" value="Endo/exonu/phosph_ase_sf"/>
</dbReference>
<dbReference type="Gene3D" id="3.60.10.10">
    <property type="entry name" value="Endonuclease/exonuclease/phosphatase"/>
    <property type="match status" value="1"/>
</dbReference>
<organism evidence="3 4">
    <name type="scientific">Streptomyces thermospinosisporus</name>
    <dbReference type="NCBI Taxonomy" id="161482"/>
    <lineage>
        <taxon>Bacteria</taxon>
        <taxon>Bacillati</taxon>
        <taxon>Actinomycetota</taxon>
        <taxon>Actinomycetes</taxon>
        <taxon>Kitasatosporales</taxon>
        <taxon>Streptomycetaceae</taxon>
        <taxon>Streptomyces</taxon>
    </lineage>
</organism>
<gene>
    <name evidence="3" type="ORF">GCM10009601_16610</name>
</gene>
<sequence>MRVKTSFAVLLLAPTTALLVCRLADTDALTPAPQLLAFLPWLLAPVATALLLSVLARWWPGTVWGLALLGLLAWYIEPYGKSADPTGRPVASFRVLTSNVEFGRATPALIDAVRRHTPDLVFVQECEYTCDAALKRELSAAYPHRVADPGGGSEGSVILSRRPLRPTPGVKATMGMPGAIADIDGHSVRLQLAHPMPPIPGQTGLWQRELARLRDLAAADRTTPTVMAGDFNASQDHAAFRALLDTGLYDAARLTGHDRTPTWPSRTTPAFGAQIDHVLVTDDFTATRTRFLDLPDTDHRALLTDLTLHDTR</sequence>
<keyword evidence="4" id="KW-1185">Reference proteome</keyword>
<dbReference type="GO" id="GO:0004519">
    <property type="term" value="F:endonuclease activity"/>
    <property type="evidence" value="ECO:0007669"/>
    <property type="project" value="UniProtKB-KW"/>
</dbReference>
<keyword evidence="1" id="KW-1133">Transmembrane helix</keyword>